<dbReference type="PRINTS" id="PR00722">
    <property type="entry name" value="CHYMOTRYPSIN"/>
</dbReference>
<dbReference type="InterPro" id="IPR009003">
    <property type="entry name" value="Peptidase_S1_PA"/>
</dbReference>
<gene>
    <name evidence="4" type="ORF">ILUMI_12897</name>
</gene>
<dbReference type="PANTHER" id="PTHR24253:SF182">
    <property type="entry name" value="PEPTIDASE S1 DOMAIN-CONTAINING PROTEIN"/>
    <property type="match status" value="1"/>
</dbReference>
<dbReference type="GO" id="GO:0004252">
    <property type="term" value="F:serine-type endopeptidase activity"/>
    <property type="evidence" value="ECO:0007669"/>
    <property type="project" value="InterPro"/>
</dbReference>
<dbReference type="Pfam" id="PF00089">
    <property type="entry name" value="Trypsin"/>
    <property type="match status" value="2"/>
</dbReference>
<reference evidence="4" key="1">
    <citation type="submission" date="2019-08" db="EMBL/GenBank/DDBJ databases">
        <title>The genome of the North American firefly Photinus pyralis.</title>
        <authorList>
            <consortium name="Photinus pyralis genome working group"/>
            <person name="Fallon T.R."/>
            <person name="Sander Lower S.E."/>
            <person name="Weng J.-K."/>
        </authorList>
    </citation>
    <scope>NUCLEOTIDE SEQUENCE</scope>
    <source>
        <strain evidence="4">TRF0915ILg1</strain>
        <tissue evidence="4">Whole body</tissue>
    </source>
</reference>
<keyword evidence="5" id="KW-1185">Reference proteome</keyword>
<dbReference type="SMART" id="SM00020">
    <property type="entry name" value="Tryp_SPc"/>
    <property type="match status" value="2"/>
</dbReference>
<protein>
    <recommendedName>
        <fullName evidence="3">Peptidase S1 domain-containing protein</fullName>
    </recommendedName>
</protein>
<proteinExistence type="predicted"/>
<dbReference type="InterPro" id="IPR018114">
    <property type="entry name" value="TRYPSIN_HIS"/>
</dbReference>
<evidence type="ECO:0000259" key="3">
    <source>
        <dbReference type="PROSITE" id="PS50240"/>
    </source>
</evidence>
<evidence type="ECO:0000313" key="5">
    <source>
        <dbReference type="Proteomes" id="UP000801492"/>
    </source>
</evidence>
<dbReference type="PROSITE" id="PS00134">
    <property type="entry name" value="TRYPSIN_HIS"/>
    <property type="match status" value="2"/>
</dbReference>
<dbReference type="GO" id="GO:0006508">
    <property type="term" value="P:proteolysis"/>
    <property type="evidence" value="ECO:0007669"/>
    <property type="project" value="InterPro"/>
</dbReference>
<accession>A0A8K0G952</accession>
<dbReference type="Gene3D" id="2.40.10.10">
    <property type="entry name" value="Trypsin-like serine proteases"/>
    <property type="match status" value="2"/>
</dbReference>
<organism evidence="4 5">
    <name type="scientific">Ignelater luminosus</name>
    <name type="common">Cucubano</name>
    <name type="synonym">Pyrophorus luminosus</name>
    <dbReference type="NCBI Taxonomy" id="2038154"/>
    <lineage>
        <taxon>Eukaryota</taxon>
        <taxon>Metazoa</taxon>
        <taxon>Ecdysozoa</taxon>
        <taxon>Arthropoda</taxon>
        <taxon>Hexapoda</taxon>
        <taxon>Insecta</taxon>
        <taxon>Pterygota</taxon>
        <taxon>Neoptera</taxon>
        <taxon>Endopterygota</taxon>
        <taxon>Coleoptera</taxon>
        <taxon>Polyphaga</taxon>
        <taxon>Elateriformia</taxon>
        <taxon>Elateroidea</taxon>
        <taxon>Elateridae</taxon>
        <taxon>Agrypninae</taxon>
        <taxon>Pyrophorini</taxon>
        <taxon>Ignelater</taxon>
    </lineage>
</organism>
<feature type="chain" id="PRO_5035462495" description="Peptidase S1 domain-containing protein" evidence="2">
    <location>
        <begin position="18"/>
        <end position="599"/>
    </location>
</feature>
<dbReference type="InterPro" id="IPR043504">
    <property type="entry name" value="Peptidase_S1_PA_chymotrypsin"/>
</dbReference>
<dbReference type="OrthoDB" id="8040994at2759"/>
<evidence type="ECO:0000256" key="2">
    <source>
        <dbReference type="SAM" id="SignalP"/>
    </source>
</evidence>
<dbReference type="InterPro" id="IPR001314">
    <property type="entry name" value="Peptidase_S1A"/>
</dbReference>
<dbReference type="CDD" id="cd00190">
    <property type="entry name" value="Tryp_SPc"/>
    <property type="match status" value="1"/>
</dbReference>
<dbReference type="PANTHER" id="PTHR24253">
    <property type="entry name" value="TRANSMEMBRANE PROTEASE SERINE"/>
    <property type="match status" value="1"/>
</dbReference>
<evidence type="ECO:0000313" key="4">
    <source>
        <dbReference type="EMBL" id="KAF2893277.1"/>
    </source>
</evidence>
<comment type="caution">
    <text evidence="4">The sequence shown here is derived from an EMBL/GenBank/DDBJ whole genome shotgun (WGS) entry which is preliminary data.</text>
</comment>
<sequence>MILYYLACLIIIELSMAQKMSRIGGGKITKKGQYPFFAQIIIPTDMKASYKLECGGTLIDPMWILTAAHCFINGSKVANELARRNKIKVYMGTNKYMSWANDADINAVQKVYIHPKFRIIYHNESSGAISDMMYDVALARLRRPYKLSAFVQVIHLPRLRDGRTDRCKVGVIIGAGEISYNSERSNYVLYADALAKTHKELETKIPKPIVETVFYTEVKMYEGHSLRGDSGGPYVCFDKSGIAVQYGVLSNGGPTSKNKDLAVYEAVDDHIDFISRYVPNVKIIQGMPVWYLKETGFSSFSGPIGRIIGGKQASKDQFPFFVQLREIDKINDTHARYLYAGATLISKQWILSAAHCFPNDPSRQKVIAFLGSMKSFDPQAQQIPISEVRRHPKYFVEFYPGSKLDVRNLYNDIAVARLAQPPVLSKSVQPIVLSGRKKWHLGCLKGIVMGIGRNFRGGNVSNYVHYIEIERKRKFEIVGGIPEATYPTVFYTEVKVGTKHTAIGDSGGPFVCPSERPIMVPVQHGIISHEFVDTNWETFTTTFEDIPQHLEFIRRHVPDVKLNKEAVYERGRQPKIRNVDNYKSFTNSIYLKSNGISPQ</sequence>
<dbReference type="AlphaFoldDB" id="A0A8K0G952"/>
<feature type="signal peptide" evidence="2">
    <location>
        <begin position="1"/>
        <end position="17"/>
    </location>
</feature>
<dbReference type="InterPro" id="IPR001254">
    <property type="entry name" value="Trypsin_dom"/>
</dbReference>
<feature type="domain" description="Peptidase S1" evidence="3">
    <location>
        <begin position="23"/>
        <end position="279"/>
    </location>
</feature>
<dbReference type="Proteomes" id="UP000801492">
    <property type="component" value="Unassembled WGS sequence"/>
</dbReference>
<dbReference type="SUPFAM" id="SSF50494">
    <property type="entry name" value="Trypsin-like serine proteases"/>
    <property type="match status" value="2"/>
</dbReference>
<keyword evidence="1" id="KW-1015">Disulfide bond</keyword>
<feature type="non-terminal residue" evidence="4">
    <location>
        <position position="599"/>
    </location>
</feature>
<dbReference type="EMBL" id="VTPC01008103">
    <property type="protein sequence ID" value="KAF2893277.1"/>
    <property type="molecule type" value="Genomic_DNA"/>
</dbReference>
<evidence type="ECO:0000256" key="1">
    <source>
        <dbReference type="ARBA" id="ARBA00023157"/>
    </source>
</evidence>
<name>A0A8K0G952_IGNLU</name>
<dbReference type="PROSITE" id="PS50240">
    <property type="entry name" value="TRYPSIN_DOM"/>
    <property type="match status" value="2"/>
</dbReference>
<feature type="domain" description="Peptidase S1" evidence="3">
    <location>
        <begin position="307"/>
        <end position="558"/>
    </location>
</feature>
<keyword evidence="2" id="KW-0732">Signal</keyword>